<dbReference type="EMBL" id="FMYI01000001">
    <property type="protein sequence ID" value="SDB81959.1"/>
    <property type="molecule type" value="Genomic_DNA"/>
</dbReference>
<gene>
    <name evidence="3" type="ORF">SAMN05421734_101155</name>
</gene>
<evidence type="ECO:0000313" key="4">
    <source>
        <dbReference type="Proteomes" id="UP000242949"/>
    </source>
</evidence>
<dbReference type="InterPro" id="IPR010982">
    <property type="entry name" value="Lambda_DNA-bd_dom_sf"/>
</dbReference>
<feature type="repeat" description="TPR" evidence="1">
    <location>
        <begin position="268"/>
        <end position="301"/>
    </location>
</feature>
<protein>
    <submittedName>
        <fullName evidence="3">Helix-turn-helix</fullName>
    </submittedName>
</protein>
<dbReference type="GO" id="GO:0003677">
    <property type="term" value="F:DNA binding"/>
    <property type="evidence" value="ECO:0007669"/>
    <property type="project" value="InterPro"/>
</dbReference>
<dbReference type="PROSITE" id="PS50005">
    <property type="entry name" value="TPR"/>
    <property type="match status" value="1"/>
</dbReference>
<dbReference type="CDD" id="cd00093">
    <property type="entry name" value="HTH_XRE"/>
    <property type="match status" value="1"/>
</dbReference>
<keyword evidence="1" id="KW-0802">TPR repeat</keyword>
<dbReference type="InterPro" id="IPR019734">
    <property type="entry name" value="TPR_rpt"/>
</dbReference>
<evidence type="ECO:0000259" key="2">
    <source>
        <dbReference type="PROSITE" id="PS50943"/>
    </source>
</evidence>
<dbReference type="PROSITE" id="PS50943">
    <property type="entry name" value="HTH_CROC1"/>
    <property type="match status" value="1"/>
</dbReference>
<dbReference type="SMART" id="SM00028">
    <property type="entry name" value="TPR"/>
    <property type="match status" value="2"/>
</dbReference>
<feature type="domain" description="HTH cro/C1-type" evidence="2">
    <location>
        <begin position="9"/>
        <end position="62"/>
    </location>
</feature>
<accession>A0A1G6GJ60</accession>
<dbReference type="Pfam" id="PF01381">
    <property type="entry name" value="HTH_3"/>
    <property type="match status" value="1"/>
</dbReference>
<keyword evidence="4" id="KW-1185">Reference proteome</keyword>
<dbReference type="AlphaFoldDB" id="A0A1G6GJ60"/>
<dbReference type="Proteomes" id="UP000242949">
    <property type="component" value="Unassembled WGS sequence"/>
</dbReference>
<dbReference type="STRING" id="1612202.SAMN05421734_101155"/>
<dbReference type="Gene3D" id="1.25.40.10">
    <property type="entry name" value="Tetratricopeptide repeat domain"/>
    <property type="match status" value="1"/>
</dbReference>
<dbReference type="InterPro" id="IPR001387">
    <property type="entry name" value="Cro/C1-type_HTH"/>
</dbReference>
<dbReference type="OrthoDB" id="252257at2"/>
<evidence type="ECO:0000256" key="1">
    <source>
        <dbReference type="PROSITE-ProRule" id="PRU00339"/>
    </source>
</evidence>
<dbReference type="SMART" id="SM00530">
    <property type="entry name" value="HTH_XRE"/>
    <property type="match status" value="1"/>
</dbReference>
<dbReference type="SUPFAM" id="SSF47413">
    <property type="entry name" value="lambda repressor-like DNA-binding domains"/>
    <property type="match status" value="1"/>
</dbReference>
<dbReference type="RefSeq" id="WP_090791849.1">
    <property type="nucleotide sequence ID" value="NZ_FMYI01000001.1"/>
</dbReference>
<dbReference type="SUPFAM" id="SSF48452">
    <property type="entry name" value="TPR-like"/>
    <property type="match status" value="1"/>
</dbReference>
<dbReference type="InterPro" id="IPR011990">
    <property type="entry name" value="TPR-like_helical_dom_sf"/>
</dbReference>
<reference evidence="4" key="1">
    <citation type="submission" date="2016-09" db="EMBL/GenBank/DDBJ databases">
        <authorList>
            <person name="Varghese N."/>
            <person name="Submissions S."/>
        </authorList>
    </citation>
    <scope>NUCLEOTIDE SEQUENCE [LARGE SCALE GENOMIC DNA]</scope>
    <source>
        <strain evidence="4">S5</strain>
    </source>
</reference>
<dbReference type="Gene3D" id="1.10.260.40">
    <property type="entry name" value="lambda repressor-like DNA-binding domains"/>
    <property type="match status" value="1"/>
</dbReference>
<proteinExistence type="predicted"/>
<organism evidence="3 4">
    <name type="scientific">Pelagirhabdus alkalitolerans</name>
    <dbReference type="NCBI Taxonomy" id="1612202"/>
    <lineage>
        <taxon>Bacteria</taxon>
        <taxon>Bacillati</taxon>
        <taxon>Bacillota</taxon>
        <taxon>Bacilli</taxon>
        <taxon>Bacillales</taxon>
        <taxon>Bacillaceae</taxon>
        <taxon>Pelagirhabdus</taxon>
    </lineage>
</organism>
<evidence type="ECO:0000313" key="3">
    <source>
        <dbReference type="EMBL" id="SDB81959.1"/>
    </source>
</evidence>
<sequence>MNKGIGRKIKYFRIKSDMTQEELAKDIVSVSYLSKIERNAADANPQVVKQICERLGIKPERTQDNHIQKEVHQWFNQLLNGELIRAYESYQMIEAEIESIIDAGLYWLVELHTLYYFVLTDREELAERKYIFLQQDIDKFNEIEHYYWLKFSGLYFADRYEYYDAFQSLMRAEKMYPKEHFQDELEIHDLYFQIAKVSTNLYYTYHARVYINRALTFYKNTYRLRRCGESHLIVGITAKRMNEINEAIEHFRLAKKLSETIKDDHLLIDYHRAMGDVYRDMQLNDEAIEYYKRTYELTKHHYSERELQAIMGLCRSYAQKGDNDSAAYWCEVAQQLIQTGESFSQLLSYEVNSYYYILHGFDQGFESLMVNDVLPFLKEKQLHYTYAHYLKLTANYYYNERKYKVSADYYAAANELLDVVRVVDNY</sequence>
<name>A0A1G6GJ60_9BACI</name>